<comment type="caution">
    <text evidence="2">The sequence shown here is derived from an EMBL/GenBank/DDBJ whole genome shotgun (WGS) entry which is preliminary data.</text>
</comment>
<evidence type="ECO:0000313" key="3">
    <source>
        <dbReference type="Proteomes" id="UP001235064"/>
    </source>
</evidence>
<dbReference type="RefSeq" id="WP_286285872.1">
    <property type="nucleotide sequence ID" value="NZ_JASXSZ010000001.1"/>
</dbReference>
<protein>
    <submittedName>
        <fullName evidence="2">Uncharacterized protein</fullName>
    </submittedName>
</protein>
<organism evidence="2 3">
    <name type="scientific">Microbacterium candidum</name>
    <dbReference type="NCBI Taxonomy" id="3041922"/>
    <lineage>
        <taxon>Bacteria</taxon>
        <taxon>Bacillati</taxon>
        <taxon>Actinomycetota</taxon>
        <taxon>Actinomycetes</taxon>
        <taxon>Micrococcales</taxon>
        <taxon>Microbacteriaceae</taxon>
        <taxon>Microbacterium</taxon>
    </lineage>
</organism>
<gene>
    <name evidence="2" type="ORF">QSV35_01230</name>
</gene>
<proteinExistence type="predicted"/>
<dbReference type="EMBL" id="JASXSZ010000001">
    <property type="protein sequence ID" value="MDL9977943.1"/>
    <property type="molecule type" value="Genomic_DNA"/>
</dbReference>
<evidence type="ECO:0000256" key="1">
    <source>
        <dbReference type="SAM" id="MobiDB-lite"/>
    </source>
</evidence>
<evidence type="ECO:0000313" key="2">
    <source>
        <dbReference type="EMBL" id="MDL9977943.1"/>
    </source>
</evidence>
<feature type="region of interest" description="Disordered" evidence="1">
    <location>
        <begin position="181"/>
        <end position="202"/>
    </location>
</feature>
<feature type="compositionally biased region" description="Low complexity" evidence="1">
    <location>
        <begin position="189"/>
        <end position="202"/>
    </location>
</feature>
<accession>A0ABT7MU35</accession>
<name>A0ABT7MU35_9MICO</name>
<reference evidence="2 3" key="1">
    <citation type="submission" date="2023-06" db="EMBL/GenBank/DDBJ databases">
        <title>Microbacterium sp. nov., isolated from a waste landfill.</title>
        <authorList>
            <person name="Wen W."/>
        </authorList>
    </citation>
    <scope>NUCLEOTIDE SEQUENCE [LARGE SCALE GENOMIC DNA]</scope>
    <source>
        <strain evidence="2 3">ASV49</strain>
    </source>
</reference>
<dbReference type="Proteomes" id="UP001235064">
    <property type="component" value="Unassembled WGS sequence"/>
</dbReference>
<sequence>MTRIRARLREAQRDQIIVRVQRASDRQTYDGFVVGVGKTWMLLTRTMEGGYFDGHAAIRIDDIRRLRIDTSFESRFSRTRPEWPPSRPEGAAEIDLDSTLGVLRTFPQPGRLVGIESAKRPSCTWIGVPDEILGRWFYLWEVRPDATWHESPRGYRRRDIAMVYSGSHYLTGLTSIAGPPPARVGENWSTPASTPTATATGS</sequence>
<keyword evidence="3" id="KW-1185">Reference proteome</keyword>